<dbReference type="InterPro" id="IPR050765">
    <property type="entry name" value="Riboflavin_Biosynth_HTPR"/>
</dbReference>
<organism evidence="2 3">
    <name type="scientific">Lachnoclostridium phocaeense</name>
    <dbReference type="NCBI Taxonomy" id="1871021"/>
    <lineage>
        <taxon>Bacteria</taxon>
        <taxon>Bacillati</taxon>
        <taxon>Bacillota</taxon>
        <taxon>Clostridia</taxon>
        <taxon>Lachnospirales</taxon>
        <taxon>Lachnospiraceae</taxon>
    </lineage>
</organism>
<dbReference type="Pfam" id="PF01872">
    <property type="entry name" value="RibD_C"/>
    <property type="match status" value="1"/>
</dbReference>
<dbReference type="AlphaFoldDB" id="A0A921LGT6"/>
<dbReference type="PANTHER" id="PTHR38011:SF11">
    <property type="entry name" value="2,5-DIAMINO-6-RIBOSYLAMINO-4(3H)-PYRIMIDINONE 5'-PHOSPHATE REDUCTASE"/>
    <property type="match status" value="1"/>
</dbReference>
<evidence type="ECO:0000313" key="3">
    <source>
        <dbReference type="Proteomes" id="UP000769156"/>
    </source>
</evidence>
<dbReference type="GO" id="GO:0008703">
    <property type="term" value="F:5-amino-6-(5-phosphoribosylamino)uracil reductase activity"/>
    <property type="evidence" value="ECO:0007669"/>
    <property type="project" value="InterPro"/>
</dbReference>
<accession>A0A921LGT6</accession>
<protein>
    <submittedName>
        <fullName evidence="2">Dihydrofolate reductase family protein</fullName>
    </submittedName>
</protein>
<evidence type="ECO:0000313" key="2">
    <source>
        <dbReference type="EMBL" id="HJF95262.1"/>
    </source>
</evidence>
<dbReference type="EMBL" id="DYVY01000181">
    <property type="protein sequence ID" value="HJF95262.1"/>
    <property type="molecule type" value="Genomic_DNA"/>
</dbReference>
<reference evidence="2" key="2">
    <citation type="submission" date="2021-09" db="EMBL/GenBank/DDBJ databases">
        <authorList>
            <person name="Gilroy R."/>
        </authorList>
    </citation>
    <scope>NUCLEOTIDE SEQUENCE</scope>
    <source>
        <strain evidence="2">ChiSjej5B23-16112</strain>
    </source>
</reference>
<dbReference type="Proteomes" id="UP000769156">
    <property type="component" value="Unassembled WGS sequence"/>
</dbReference>
<dbReference type="Gene3D" id="3.40.430.10">
    <property type="entry name" value="Dihydrofolate Reductase, subunit A"/>
    <property type="match status" value="1"/>
</dbReference>
<gene>
    <name evidence="2" type="ORF">K8V82_10820</name>
</gene>
<dbReference type="GO" id="GO:0009231">
    <property type="term" value="P:riboflavin biosynthetic process"/>
    <property type="evidence" value="ECO:0007669"/>
    <property type="project" value="InterPro"/>
</dbReference>
<name>A0A921LGT6_9FIRM</name>
<dbReference type="SUPFAM" id="SSF53597">
    <property type="entry name" value="Dihydrofolate reductase-like"/>
    <property type="match status" value="1"/>
</dbReference>
<dbReference type="PANTHER" id="PTHR38011">
    <property type="entry name" value="DIHYDROFOLATE REDUCTASE FAMILY PROTEIN (AFU_ORTHOLOGUE AFUA_8G06820)"/>
    <property type="match status" value="1"/>
</dbReference>
<feature type="domain" description="Bacterial bifunctional deaminase-reductase C-terminal" evidence="1">
    <location>
        <begin position="3"/>
        <end position="164"/>
    </location>
</feature>
<evidence type="ECO:0000259" key="1">
    <source>
        <dbReference type="Pfam" id="PF01872"/>
    </source>
</evidence>
<comment type="caution">
    <text evidence="2">The sequence shown here is derived from an EMBL/GenBank/DDBJ whole genome shotgun (WGS) entry which is preliminary data.</text>
</comment>
<dbReference type="InterPro" id="IPR024072">
    <property type="entry name" value="DHFR-like_dom_sf"/>
</dbReference>
<sequence>MKKISLFIAMSLDGYIADGKGSVDWLTGQGNGDESIDAYSEFVKDIDTVIMGWNTYHQIVTELSPNEWVYNDLTTYVVTHRSKASSDKIRFTSKNPTLLLKRLREESGKGIWICGGANLVQQLVREDMIDRYHITVIPTILGSGIRLFEKADREIKLRLLRTRSHDGMTDLVYIKR</sequence>
<reference evidence="2" key="1">
    <citation type="journal article" date="2021" name="PeerJ">
        <title>Extensive microbial diversity within the chicken gut microbiome revealed by metagenomics and culture.</title>
        <authorList>
            <person name="Gilroy R."/>
            <person name="Ravi A."/>
            <person name="Getino M."/>
            <person name="Pursley I."/>
            <person name="Horton D.L."/>
            <person name="Alikhan N.F."/>
            <person name="Baker D."/>
            <person name="Gharbi K."/>
            <person name="Hall N."/>
            <person name="Watson M."/>
            <person name="Adriaenssens E.M."/>
            <person name="Foster-Nyarko E."/>
            <person name="Jarju S."/>
            <person name="Secka A."/>
            <person name="Antonio M."/>
            <person name="Oren A."/>
            <person name="Chaudhuri R.R."/>
            <person name="La Ragione R."/>
            <person name="Hildebrand F."/>
            <person name="Pallen M.J."/>
        </authorList>
    </citation>
    <scope>NUCLEOTIDE SEQUENCE</scope>
    <source>
        <strain evidence="2">ChiSjej5B23-16112</strain>
    </source>
</reference>
<dbReference type="InterPro" id="IPR002734">
    <property type="entry name" value="RibDG_C"/>
</dbReference>
<proteinExistence type="predicted"/>